<name>A0A6N4RBG7_BLAVI</name>
<proteinExistence type="predicted"/>
<dbReference type="EMBL" id="VAFM01000002">
    <property type="protein sequence ID" value="TKW60571.1"/>
    <property type="molecule type" value="Genomic_DNA"/>
</dbReference>
<sequence>MTFSSKILAAAKAAAPYATDVLAERMLIRELAERGLKPLHVLTEARVALRKERAKQERQFVPIGPSSNMSRTWAY</sequence>
<gene>
    <name evidence="1" type="ORF">DI628_06620</name>
</gene>
<dbReference type="Proteomes" id="UP000320948">
    <property type="component" value="Unassembled WGS sequence"/>
</dbReference>
<reference evidence="1 2" key="1">
    <citation type="journal article" date="2017" name="Nat. Commun.">
        <title>In situ click chemistry generation of cyclooxygenase-2 inhibitors.</title>
        <authorList>
            <person name="Bhardwaj A."/>
            <person name="Kaur J."/>
            <person name="Wuest M."/>
            <person name="Wuest F."/>
        </authorList>
    </citation>
    <scope>NUCLEOTIDE SEQUENCE [LARGE SCALE GENOMIC DNA]</scope>
    <source>
        <strain evidence="1">S2_018_000_R2_106</strain>
    </source>
</reference>
<evidence type="ECO:0000313" key="1">
    <source>
        <dbReference type="EMBL" id="TKW60571.1"/>
    </source>
</evidence>
<accession>A0A6N4RBG7</accession>
<protein>
    <submittedName>
        <fullName evidence="1">Uncharacterized protein</fullName>
    </submittedName>
</protein>
<comment type="caution">
    <text evidence="1">The sequence shown here is derived from an EMBL/GenBank/DDBJ whole genome shotgun (WGS) entry which is preliminary data.</text>
</comment>
<dbReference type="AlphaFoldDB" id="A0A6N4RBG7"/>
<organism evidence="1 2">
    <name type="scientific">Blastochloris viridis</name>
    <name type="common">Rhodopseudomonas viridis</name>
    <dbReference type="NCBI Taxonomy" id="1079"/>
    <lineage>
        <taxon>Bacteria</taxon>
        <taxon>Pseudomonadati</taxon>
        <taxon>Pseudomonadota</taxon>
        <taxon>Alphaproteobacteria</taxon>
        <taxon>Hyphomicrobiales</taxon>
        <taxon>Blastochloridaceae</taxon>
        <taxon>Blastochloris</taxon>
    </lineage>
</organism>
<evidence type="ECO:0000313" key="2">
    <source>
        <dbReference type="Proteomes" id="UP000320948"/>
    </source>
</evidence>